<feature type="compositionally biased region" description="Basic residues" evidence="1">
    <location>
        <begin position="67"/>
        <end position="76"/>
    </location>
</feature>
<evidence type="ECO:0000313" key="3">
    <source>
        <dbReference type="Proteomes" id="UP000198596"/>
    </source>
</evidence>
<accession>A0A1I2HRX7</accession>
<organism evidence="2 3">
    <name type="scientific">Flavobacterium xueshanense</name>
    <dbReference type="NCBI Taxonomy" id="935223"/>
    <lineage>
        <taxon>Bacteria</taxon>
        <taxon>Pseudomonadati</taxon>
        <taxon>Bacteroidota</taxon>
        <taxon>Flavobacteriia</taxon>
        <taxon>Flavobacteriales</taxon>
        <taxon>Flavobacteriaceae</taxon>
        <taxon>Flavobacterium</taxon>
    </lineage>
</organism>
<protein>
    <submittedName>
        <fullName evidence="2">Uncharacterized protein</fullName>
    </submittedName>
</protein>
<dbReference type="AlphaFoldDB" id="A0A1I2HRX7"/>
<sequence>MQHLEVPMWLNFFRKEKRKLILFLFCCVVNLAILAPRPKIANHEPLYRKLESNTVGKQSTAKIKLLRKPRKPRKGSNPKYLHTEIPLNNY</sequence>
<name>A0A1I2HRX7_9FLAO</name>
<gene>
    <name evidence="2" type="ORF">SAMN04488131_11573</name>
</gene>
<reference evidence="3" key="1">
    <citation type="submission" date="2016-10" db="EMBL/GenBank/DDBJ databases">
        <authorList>
            <person name="Varghese N."/>
            <person name="Submissions S."/>
        </authorList>
    </citation>
    <scope>NUCLEOTIDE SEQUENCE [LARGE SCALE GENOMIC DNA]</scope>
    <source>
        <strain evidence="3">CGMCC 1.9227</strain>
    </source>
</reference>
<dbReference type="EMBL" id="FONQ01000015">
    <property type="protein sequence ID" value="SFF32864.1"/>
    <property type="molecule type" value="Genomic_DNA"/>
</dbReference>
<dbReference type="Proteomes" id="UP000198596">
    <property type="component" value="Unassembled WGS sequence"/>
</dbReference>
<keyword evidence="3" id="KW-1185">Reference proteome</keyword>
<dbReference type="STRING" id="935223.SAMN04488131_11573"/>
<evidence type="ECO:0000256" key="1">
    <source>
        <dbReference type="SAM" id="MobiDB-lite"/>
    </source>
</evidence>
<evidence type="ECO:0000313" key="2">
    <source>
        <dbReference type="EMBL" id="SFF32864.1"/>
    </source>
</evidence>
<feature type="region of interest" description="Disordered" evidence="1">
    <location>
        <begin position="67"/>
        <end position="90"/>
    </location>
</feature>
<proteinExistence type="predicted"/>